<name>A0A8C5IG79_JUNHY</name>
<organism evidence="3 4">
    <name type="scientific">Junco hyemalis</name>
    <name type="common">Dark-eyed junco</name>
    <dbReference type="NCBI Taxonomy" id="40217"/>
    <lineage>
        <taxon>Eukaryota</taxon>
        <taxon>Metazoa</taxon>
        <taxon>Chordata</taxon>
        <taxon>Craniata</taxon>
        <taxon>Vertebrata</taxon>
        <taxon>Euteleostomi</taxon>
        <taxon>Archelosauria</taxon>
        <taxon>Archosauria</taxon>
        <taxon>Dinosauria</taxon>
        <taxon>Saurischia</taxon>
        <taxon>Theropoda</taxon>
        <taxon>Coelurosauria</taxon>
        <taxon>Aves</taxon>
        <taxon>Neognathae</taxon>
        <taxon>Neoaves</taxon>
        <taxon>Telluraves</taxon>
        <taxon>Australaves</taxon>
        <taxon>Passeriformes</taxon>
        <taxon>Passerellidae</taxon>
        <taxon>Junco</taxon>
    </lineage>
</organism>
<dbReference type="Proteomes" id="UP000694408">
    <property type="component" value="Unplaced"/>
</dbReference>
<dbReference type="PANTHER" id="PTHR11703">
    <property type="entry name" value="DEOXYHYPUSINE SYNTHASE"/>
    <property type="match status" value="1"/>
</dbReference>
<evidence type="ECO:0008006" key="5">
    <source>
        <dbReference type="Google" id="ProtNLM"/>
    </source>
</evidence>
<keyword evidence="2" id="KW-0520">NAD</keyword>
<dbReference type="GO" id="GO:0034038">
    <property type="term" value="F:deoxyhypusine synthase activity"/>
    <property type="evidence" value="ECO:0007669"/>
    <property type="project" value="TreeGrafter"/>
</dbReference>
<evidence type="ECO:0000256" key="1">
    <source>
        <dbReference type="ARBA" id="ARBA00009892"/>
    </source>
</evidence>
<dbReference type="PANTHER" id="PTHR11703:SF0">
    <property type="entry name" value="DEOXYHYPUSINE SYNTHASE"/>
    <property type="match status" value="1"/>
</dbReference>
<evidence type="ECO:0000313" key="3">
    <source>
        <dbReference type="Ensembl" id="ENSJHYP00000002397.1"/>
    </source>
</evidence>
<dbReference type="GO" id="GO:0005737">
    <property type="term" value="C:cytoplasm"/>
    <property type="evidence" value="ECO:0007669"/>
    <property type="project" value="TreeGrafter"/>
</dbReference>
<sequence>GKMAARVLTEEAGGARSRTARGIAAKLEPLSAEQRERAAMAGPREPSGCTIFLGFTSNLVSSGVRESIRYLVQRGMGTVTVTWGHRAVMLSCWLHGQELLGVSPGHL</sequence>
<accession>A0A8C5IG79</accession>
<dbReference type="InterPro" id="IPR002773">
    <property type="entry name" value="Deoxyhypusine_synthase"/>
</dbReference>
<protein>
    <recommendedName>
        <fullName evidence="5">Deoxyhypusine synthase</fullName>
    </recommendedName>
</protein>
<dbReference type="InterPro" id="IPR029035">
    <property type="entry name" value="DHS-like_NAD/FAD-binding_dom"/>
</dbReference>
<evidence type="ECO:0000313" key="4">
    <source>
        <dbReference type="Proteomes" id="UP000694408"/>
    </source>
</evidence>
<comment type="similarity">
    <text evidence="1">Belongs to the deoxyhypusine synthase family.</text>
</comment>
<dbReference type="Pfam" id="PF01916">
    <property type="entry name" value="DS"/>
    <property type="match status" value="1"/>
</dbReference>
<dbReference type="InterPro" id="IPR036982">
    <property type="entry name" value="Deoxyhypusine_synthase_sf"/>
</dbReference>
<proteinExistence type="inferred from homology"/>
<reference evidence="3" key="2">
    <citation type="submission" date="2025-09" db="UniProtKB">
        <authorList>
            <consortium name="Ensembl"/>
        </authorList>
    </citation>
    <scope>IDENTIFICATION</scope>
</reference>
<dbReference type="Gene3D" id="3.40.910.10">
    <property type="entry name" value="Deoxyhypusine synthase"/>
    <property type="match status" value="1"/>
</dbReference>
<evidence type="ECO:0000256" key="2">
    <source>
        <dbReference type="ARBA" id="ARBA00023027"/>
    </source>
</evidence>
<dbReference type="Ensembl" id="ENSJHYT00000002990.1">
    <property type="protein sequence ID" value="ENSJHYP00000002397.1"/>
    <property type="gene ID" value="ENSJHYG00000002014.1"/>
</dbReference>
<keyword evidence="4" id="KW-1185">Reference proteome</keyword>
<dbReference type="AlphaFoldDB" id="A0A8C5IG79"/>
<dbReference type="SUPFAM" id="SSF52467">
    <property type="entry name" value="DHS-like NAD/FAD-binding domain"/>
    <property type="match status" value="1"/>
</dbReference>
<reference evidence="3" key="1">
    <citation type="submission" date="2025-08" db="UniProtKB">
        <authorList>
            <consortium name="Ensembl"/>
        </authorList>
    </citation>
    <scope>IDENTIFICATION</scope>
</reference>